<dbReference type="GO" id="GO:0016779">
    <property type="term" value="F:nucleotidyltransferase activity"/>
    <property type="evidence" value="ECO:0007669"/>
    <property type="project" value="UniProtKB-KW"/>
</dbReference>
<keyword evidence="13 19" id="KW-1133">Transmembrane helix</keyword>
<evidence type="ECO:0000256" key="14">
    <source>
        <dbReference type="ARBA" id="ARBA00023098"/>
    </source>
</evidence>
<evidence type="ECO:0000256" key="6">
    <source>
        <dbReference type="ARBA" id="ARBA00012487"/>
    </source>
</evidence>
<evidence type="ECO:0000313" key="21">
    <source>
        <dbReference type="Proteomes" id="UP000664835"/>
    </source>
</evidence>
<evidence type="ECO:0000256" key="7">
    <source>
        <dbReference type="ARBA" id="ARBA00019373"/>
    </source>
</evidence>
<feature type="transmembrane region" description="Helical" evidence="19">
    <location>
        <begin position="133"/>
        <end position="155"/>
    </location>
</feature>
<evidence type="ECO:0000313" key="20">
    <source>
        <dbReference type="EMBL" id="MBO1926651.1"/>
    </source>
</evidence>
<comment type="pathway">
    <text evidence="3 18">Phospholipid metabolism; CDP-diacylglycerol biosynthesis; CDP-diacylglycerol from sn-glycerol 3-phosphate: step 3/3.</text>
</comment>
<evidence type="ECO:0000256" key="3">
    <source>
        <dbReference type="ARBA" id="ARBA00005119"/>
    </source>
</evidence>
<feature type="transmembrane region" description="Helical" evidence="19">
    <location>
        <begin position="7"/>
        <end position="23"/>
    </location>
</feature>
<reference evidence="20 21" key="1">
    <citation type="submission" date="2021-03" db="EMBL/GenBank/DDBJ databases">
        <title>Thiomicrorhabdus sp.nov.,novel sulfur-oxidizing bacteria isolated from coastal sediment.</title>
        <authorList>
            <person name="Liu X."/>
        </authorList>
    </citation>
    <scope>NUCLEOTIDE SEQUENCE [LARGE SCALE GENOMIC DNA]</scope>
    <source>
        <strain evidence="20 21">6S2-11</strain>
    </source>
</reference>
<dbReference type="Proteomes" id="UP000664835">
    <property type="component" value="Unassembled WGS sequence"/>
</dbReference>
<evidence type="ECO:0000256" key="11">
    <source>
        <dbReference type="ARBA" id="ARBA00022692"/>
    </source>
</evidence>
<comment type="subcellular location">
    <subcellularLocation>
        <location evidence="2">Cell membrane</location>
        <topology evidence="2">Multi-pass membrane protein</topology>
    </subcellularLocation>
</comment>
<keyword evidence="8" id="KW-1003">Cell membrane</keyword>
<feature type="transmembrane region" description="Helical" evidence="19">
    <location>
        <begin position="76"/>
        <end position="97"/>
    </location>
</feature>
<evidence type="ECO:0000256" key="5">
    <source>
        <dbReference type="ARBA" id="ARBA00010185"/>
    </source>
</evidence>
<keyword evidence="21" id="KW-1185">Reference proteome</keyword>
<evidence type="ECO:0000256" key="9">
    <source>
        <dbReference type="ARBA" id="ARBA00022516"/>
    </source>
</evidence>
<keyword evidence="11 18" id="KW-0812">Transmembrane</keyword>
<dbReference type="EMBL" id="JAGETV010000004">
    <property type="protein sequence ID" value="MBO1926651.1"/>
    <property type="molecule type" value="Genomic_DNA"/>
</dbReference>
<gene>
    <name evidence="20" type="ORF">J3998_03595</name>
</gene>
<evidence type="ECO:0000256" key="18">
    <source>
        <dbReference type="RuleBase" id="RU003938"/>
    </source>
</evidence>
<keyword evidence="9" id="KW-0444">Lipid biosynthesis</keyword>
<dbReference type="PANTHER" id="PTHR46382:SF1">
    <property type="entry name" value="PHOSPHATIDATE CYTIDYLYLTRANSFERASE"/>
    <property type="match status" value="1"/>
</dbReference>
<sequence length="269" mass="29740">MLIPRIFTALILVAIVLGGLFYASGQTWLYGIIALALIALFESARLSQINHFSVQVLFAVLGSITLYFSLQYLSVLTFVLLTIIVLSTMIFVVYRYQRTQGRIGLQSRFLMLGLNFLLVLVFTNAMLQLQGKVSAGLLLLSMAIVWAMDTGAYFSGRAFGKRKLAKFVSPGKSWEGVWGGALSAFVLSLLSLYFLLPEISIQSLVGLSAMLTFIALLSVFGDLFESVLKRQANLKDSGKILPGHGGILDRIDSLLVAMPLSYLLWLWYF</sequence>
<dbReference type="Pfam" id="PF01148">
    <property type="entry name" value="CTP_transf_1"/>
    <property type="match status" value="1"/>
</dbReference>
<evidence type="ECO:0000256" key="12">
    <source>
        <dbReference type="ARBA" id="ARBA00022695"/>
    </source>
</evidence>
<accession>A0ABS3Q2T7</accession>
<feature type="transmembrane region" description="Helical" evidence="19">
    <location>
        <begin position="201"/>
        <end position="224"/>
    </location>
</feature>
<proteinExistence type="inferred from homology"/>
<feature type="transmembrane region" description="Helical" evidence="19">
    <location>
        <begin position="52"/>
        <end position="70"/>
    </location>
</feature>
<feature type="transmembrane region" description="Helical" evidence="19">
    <location>
        <begin position="176"/>
        <end position="195"/>
    </location>
</feature>
<dbReference type="PANTHER" id="PTHR46382">
    <property type="entry name" value="PHOSPHATIDATE CYTIDYLYLTRANSFERASE"/>
    <property type="match status" value="1"/>
</dbReference>
<comment type="caution">
    <text evidence="20">The sequence shown here is derived from an EMBL/GenBank/DDBJ whole genome shotgun (WGS) entry which is preliminary data.</text>
</comment>
<dbReference type="InterPro" id="IPR000374">
    <property type="entry name" value="PC_trans"/>
</dbReference>
<evidence type="ECO:0000256" key="16">
    <source>
        <dbReference type="ARBA" id="ARBA00023209"/>
    </source>
</evidence>
<feature type="transmembrane region" description="Helical" evidence="19">
    <location>
        <begin position="109"/>
        <end position="127"/>
    </location>
</feature>
<dbReference type="EC" id="2.7.7.41" evidence="6 18"/>
<evidence type="ECO:0000256" key="8">
    <source>
        <dbReference type="ARBA" id="ARBA00022475"/>
    </source>
</evidence>
<evidence type="ECO:0000256" key="13">
    <source>
        <dbReference type="ARBA" id="ARBA00022989"/>
    </source>
</evidence>
<evidence type="ECO:0000256" key="1">
    <source>
        <dbReference type="ARBA" id="ARBA00001698"/>
    </source>
</evidence>
<dbReference type="PROSITE" id="PS01315">
    <property type="entry name" value="CDS"/>
    <property type="match status" value="1"/>
</dbReference>
<dbReference type="RefSeq" id="WP_208148099.1">
    <property type="nucleotide sequence ID" value="NZ_JAGETV010000004.1"/>
</dbReference>
<comment type="similarity">
    <text evidence="5 18">Belongs to the CDS family.</text>
</comment>
<keyword evidence="10 18" id="KW-0808">Transferase</keyword>
<feature type="transmembrane region" description="Helical" evidence="19">
    <location>
        <begin position="29"/>
        <end position="45"/>
    </location>
</feature>
<keyword evidence="12 18" id="KW-0548">Nucleotidyltransferase</keyword>
<evidence type="ECO:0000256" key="4">
    <source>
        <dbReference type="ARBA" id="ARBA00005189"/>
    </source>
</evidence>
<keyword evidence="16" id="KW-0594">Phospholipid biosynthesis</keyword>
<keyword evidence="15 19" id="KW-0472">Membrane</keyword>
<evidence type="ECO:0000256" key="10">
    <source>
        <dbReference type="ARBA" id="ARBA00022679"/>
    </source>
</evidence>
<name>A0ABS3Q2T7_9GAMM</name>
<comment type="pathway">
    <text evidence="4">Lipid metabolism.</text>
</comment>
<evidence type="ECO:0000256" key="17">
    <source>
        <dbReference type="ARBA" id="ARBA00023264"/>
    </source>
</evidence>
<evidence type="ECO:0000256" key="19">
    <source>
        <dbReference type="SAM" id="Phobius"/>
    </source>
</evidence>
<comment type="catalytic activity">
    <reaction evidence="1 18">
        <text>a 1,2-diacyl-sn-glycero-3-phosphate + CTP + H(+) = a CDP-1,2-diacyl-sn-glycerol + diphosphate</text>
        <dbReference type="Rhea" id="RHEA:16229"/>
        <dbReference type="ChEBI" id="CHEBI:15378"/>
        <dbReference type="ChEBI" id="CHEBI:33019"/>
        <dbReference type="ChEBI" id="CHEBI:37563"/>
        <dbReference type="ChEBI" id="CHEBI:58332"/>
        <dbReference type="ChEBI" id="CHEBI:58608"/>
        <dbReference type="EC" id="2.7.7.41"/>
    </reaction>
</comment>
<evidence type="ECO:0000256" key="15">
    <source>
        <dbReference type="ARBA" id="ARBA00023136"/>
    </source>
</evidence>
<organism evidence="20 21">
    <name type="scientific">Thiomicrorhabdus marina</name>
    <dbReference type="NCBI Taxonomy" id="2818442"/>
    <lineage>
        <taxon>Bacteria</taxon>
        <taxon>Pseudomonadati</taxon>
        <taxon>Pseudomonadota</taxon>
        <taxon>Gammaproteobacteria</taxon>
        <taxon>Thiotrichales</taxon>
        <taxon>Piscirickettsiaceae</taxon>
        <taxon>Thiomicrorhabdus</taxon>
    </lineage>
</organism>
<evidence type="ECO:0000256" key="2">
    <source>
        <dbReference type="ARBA" id="ARBA00004651"/>
    </source>
</evidence>
<keyword evidence="14" id="KW-0443">Lipid metabolism</keyword>
<keyword evidence="17" id="KW-1208">Phospholipid metabolism</keyword>
<protein>
    <recommendedName>
        <fullName evidence="7 18">Phosphatidate cytidylyltransferase</fullName>
        <ecNumber evidence="6 18">2.7.7.41</ecNumber>
    </recommendedName>
</protein>